<evidence type="ECO:0000256" key="8">
    <source>
        <dbReference type="SAM" id="MobiDB-lite"/>
    </source>
</evidence>
<feature type="region of interest" description="Disordered" evidence="8">
    <location>
        <begin position="351"/>
        <end position="381"/>
    </location>
</feature>
<name>A0ABS6ZTJ1_9GAMM</name>
<dbReference type="PRINTS" id="PR00690">
    <property type="entry name" value="ADHESNFAMILY"/>
</dbReference>
<gene>
    <name evidence="10" type="ORF">KPL81_16600</name>
</gene>
<organism evidence="10 11">
    <name type="scientific">Billgrantia antri</name>
    <dbReference type="NCBI Taxonomy" id="2846777"/>
    <lineage>
        <taxon>Bacteria</taxon>
        <taxon>Pseudomonadati</taxon>
        <taxon>Pseudomonadota</taxon>
        <taxon>Gammaproteobacteria</taxon>
        <taxon>Oceanospirillales</taxon>
        <taxon>Halomonadaceae</taxon>
        <taxon>Billgrantia</taxon>
    </lineage>
</organism>
<evidence type="ECO:0000256" key="4">
    <source>
        <dbReference type="ARBA" id="ARBA00022723"/>
    </source>
</evidence>
<evidence type="ECO:0000313" key="10">
    <source>
        <dbReference type="EMBL" id="MBW6392777.1"/>
    </source>
</evidence>
<evidence type="ECO:0000256" key="3">
    <source>
        <dbReference type="ARBA" id="ARBA00022448"/>
    </source>
</evidence>
<feature type="region of interest" description="Disordered" evidence="8">
    <location>
        <begin position="116"/>
        <end position="182"/>
    </location>
</feature>
<dbReference type="InterPro" id="IPR050492">
    <property type="entry name" value="Bact_metal-bind_prot9"/>
</dbReference>
<dbReference type="Proteomes" id="UP000769617">
    <property type="component" value="Unassembled WGS sequence"/>
</dbReference>
<evidence type="ECO:0000256" key="7">
    <source>
        <dbReference type="SAM" id="Coils"/>
    </source>
</evidence>
<evidence type="ECO:0000256" key="6">
    <source>
        <dbReference type="RuleBase" id="RU003512"/>
    </source>
</evidence>
<reference evidence="10 11" key="1">
    <citation type="submission" date="2021-07" db="EMBL/GenBank/DDBJ databases">
        <authorList>
            <person name="So Y."/>
        </authorList>
    </citation>
    <scope>NUCLEOTIDE SEQUENCE [LARGE SCALE GENOMIC DNA]</scope>
    <source>
        <strain evidence="10 11">Y3S6</strain>
    </source>
</reference>
<evidence type="ECO:0000256" key="1">
    <source>
        <dbReference type="ARBA" id="ARBA00004196"/>
    </source>
</evidence>
<keyword evidence="5 9" id="KW-0732">Signal</keyword>
<feature type="coiled-coil region" evidence="7">
    <location>
        <begin position="208"/>
        <end position="235"/>
    </location>
</feature>
<dbReference type="RefSeq" id="WP_219793126.1">
    <property type="nucleotide sequence ID" value="NZ_JAHYCA010000006.1"/>
</dbReference>
<dbReference type="PANTHER" id="PTHR42953:SF1">
    <property type="entry name" value="METAL-BINDING PROTEIN HI_0362-RELATED"/>
    <property type="match status" value="1"/>
</dbReference>
<comment type="similarity">
    <text evidence="2 6">Belongs to the bacterial solute-binding protein 9 family.</text>
</comment>
<keyword evidence="11" id="KW-1185">Reference proteome</keyword>
<dbReference type="Pfam" id="PF01297">
    <property type="entry name" value="ZnuA"/>
    <property type="match status" value="1"/>
</dbReference>
<evidence type="ECO:0000256" key="9">
    <source>
        <dbReference type="SAM" id="SignalP"/>
    </source>
</evidence>
<accession>A0ABS6ZTJ1</accession>
<dbReference type="InterPro" id="IPR006128">
    <property type="entry name" value="Lipoprotein_PsaA-like"/>
</dbReference>
<proteinExistence type="inferred from homology"/>
<sequence>MRHLTPATLMLGASAMLALPAAMAAERVQVVTSFSILADMAQNVGGEHVEVTSLVGPDSDTHVFSPSPRDARSLAEADLVVFNGLQFEGWMERLVESSDYSGPLVTASDGIDTLDYHGHDHAHAHGHDDHEDDHDDHGHDDHDHDDEEHGHDDHGHDDHDDHGHDEATAHDDHAHGDDDPHGWQDLAMGKVYIGNIRDGLIEADPDNEAAYRENAERYINELEATDAEIRELLGEIPDSTSVITGHDSFGYFSSAYGIRFLSPVGLSTEAEPSAADMAELIDVIREQDVRALFHENMTSPAVINQLAEETGLPIAGTLYADALAAEGEASTYLGMMRHNAQVLHDALAEAGHDDHDHDDHGHDHDDHGHDEHDHDDHGHDH</sequence>
<evidence type="ECO:0000313" key="11">
    <source>
        <dbReference type="Proteomes" id="UP000769617"/>
    </source>
</evidence>
<dbReference type="Gene3D" id="3.40.50.1980">
    <property type="entry name" value="Nitrogenase molybdenum iron protein domain"/>
    <property type="match status" value="3"/>
</dbReference>
<feature type="chain" id="PRO_5046739795" evidence="9">
    <location>
        <begin position="25"/>
        <end position="381"/>
    </location>
</feature>
<keyword evidence="4" id="KW-0479">Metal-binding</keyword>
<comment type="caution">
    <text evidence="10">The sequence shown here is derived from an EMBL/GenBank/DDBJ whole genome shotgun (WGS) entry which is preliminary data.</text>
</comment>
<dbReference type="SUPFAM" id="SSF53807">
    <property type="entry name" value="Helical backbone' metal receptor"/>
    <property type="match status" value="1"/>
</dbReference>
<evidence type="ECO:0000256" key="5">
    <source>
        <dbReference type="ARBA" id="ARBA00022729"/>
    </source>
</evidence>
<dbReference type="InterPro" id="IPR006129">
    <property type="entry name" value="AdhesinB"/>
</dbReference>
<evidence type="ECO:0000256" key="2">
    <source>
        <dbReference type="ARBA" id="ARBA00011028"/>
    </source>
</evidence>
<dbReference type="PANTHER" id="PTHR42953">
    <property type="entry name" value="HIGH-AFFINITY ZINC UPTAKE SYSTEM PROTEIN ZNUA-RELATED"/>
    <property type="match status" value="1"/>
</dbReference>
<dbReference type="InterPro" id="IPR006127">
    <property type="entry name" value="ZnuA-like"/>
</dbReference>
<dbReference type="PRINTS" id="PR00691">
    <property type="entry name" value="ADHESINB"/>
</dbReference>
<dbReference type="EMBL" id="JAHYCA010000006">
    <property type="protein sequence ID" value="MBW6392777.1"/>
    <property type="molecule type" value="Genomic_DNA"/>
</dbReference>
<keyword evidence="3 6" id="KW-0813">Transport</keyword>
<comment type="subcellular location">
    <subcellularLocation>
        <location evidence="1">Cell envelope</location>
    </subcellularLocation>
</comment>
<keyword evidence="7" id="KW-0175">Coiled coil</keyword>
<protein>
    <submittedName>
        <fullName evidence="10">Zinc ABC transporter substrate-binding protein</fullName>
    </submittedName>
</protein>
<feature type="signal peptide" evidence="9">
    <location>
        <begin position="1"/>
        <end position="24"/>
    </location>
</feature>